<feature type="region of interest" description="Disordered" evidence="1">
    <location>
        <begin position="1"/>
        <end position="29"/>
    </location>
</feature>
<evidence type="ECO:0000313" key="2">
    <source>
        <dbReference type="EMBL" id="KAH6669148.1"/>
    </source>
</evidence>
<reference evidence="2" key="1">
    <citation type="journal article" date="2021" name="Nat. Commun.">
        <title>Genetic determinants of endophytism in the Arabidopsis root mycobiome.</title>
        <authorList>
            <person name="Mesny F."/>
            <person name="Miyauchi S."/>
            <person name="Thiergart T."/>
            <person name="Pickel B."/>
            <person name="Atanasova L."/>
            <person name="Karlsson M."/>
            <person name="Huettel B."/>
            <person name="Barry K.W."/>
            <person name="Haridas S."/>
            <person name="Chen C."/>
            <person name="Bauer D."/>
            <person name="Andreopoulos W."/>
            <person name="Pangilinan J."/>
            <person name="LaButti K."/>
            <person name="Riley R."/>
            <person name="Lipzen A."/>
            <person name="Clum A."/>
            <person name="Drula E."/>
            <person name="Henrissat B."/>
            <person name="Kohler A."/>
            <person name="Grigoriev I.V."/>
            <person name="Martin F.M."/>
            <person name="Hacquard S."/>
        </authorList>
    </citation>
    <scope>NUCLEOTIDE SEQUENCE</scope>
    <source>
        <strain evidence="2">MPI-SDFR-AT-0117</strain>
    </source>
</reference>
<keyword evidence="3" id="KW-1185">Reference proteome</keyword>
<sequence length="218" mass="24878">MDWARNDSRRTDKVNPRGRWHDRHRSPQARERMAAALNGLHSPMSLFNINGFNGQNTNNNSNPFQSGSRRREHQNGQRHYSNPFLPPLNRPEHPEEHREMDSNRQDPEVVHAQLQASSDMDRTKLANSLLKNRLLFIGHSAYNEFENSLRLWCEAVGLSDDEPEPMDWQPEKVLPVHVVFVHCDAANVPVLGPTPAADSAPTSIPTARSDWEELSLII</sequence>
<evidence type="ECO:0000313" key="3">
    <source>
        <dbReference type="Proteomes" id="UP000770015"/>
    </source>
</evidence>
<feature type="compositionally biased region" description="Basic and acidic residues" evidence="1">
    <location>
        <begin position="1"/>
        <end position="15"/>
    </location>
</feature>
<name>A0A9P8V0M4_9PEZI</name>
<evidence type="ECO:0000256" key="1">
    <source>
        <dbReference type="SAM" id="MobiDB-lite"/>
    </source>
</evidence>
<dbReference type="EMBL" id="JAGSXJ010000032">
    <property type="protein sequence ID" value="KAH6669148.1"/>
    <property type="molecule type" value="Genomic_DNA"/>
</dbReference>
<organism evidence="2 3">
    <name type="scientific">Plectosphaerella plurivora</name>
    <dbReference type="NCBI Taxonomy" id="936078"/>
    <lineage>
        <taxon>Eukaryota</taxon>
        <taxon>Fungi</taxon>
        <taxon>Dikarya</taxon>
        <taxon>Ascomycota</taxon>
        <taxon>Pezizomycotina</taxon>
        <taxon>Sordariomycetes</taxon>
        <taxon>Hypocreomycetidae</taxon>
        <taxon>Glomerellales</taxon>
        <taxon>Plectosphaerellaceae</taxon>
        <taxon>Plectosphaerella</taxon>
    </lineage>
</organism>
<proteinExistence type="predicted"/>
<feature type="compositionally biased region" description="Basic and acidic residues" evidence="1">
    <location>
        <begin position="90"/>
        <end position="106"/>
    </location>
</feature>
<gene>
    <name evidence="2" type="ORF">F5X68DRAFT_51655</name>
</gene>
<dbReference type="Proteomes" id="UP000770015">
    <property type="component" value="Unassembled WGS sequence"/>
</dbReference>
<dbReference type="AlphaFoldDB" id="A0A9P8V0M4"/>
<feature type="compositionally biased region" description="Low complexity" evidence="1">
    <location>
        <begin position="48"/>
        <end position="67"/>
    </location>
</feature>
<comment type="caution">
    <text evidence="2">The sequence shown here is derived from an EMBL/GenBank/DDBJ whole genome shotgun (WGS) entry which is preliminary data.</text>
</comment>
<feature type="compositionally biased region" description="Basic residues" evidence="1">
    <location>
        <begin position="16"/>
        <end position="27"/>
    </location>
</feature>
<protein>
    <submittedName>
        <fullName evidence="2">Uncharacterized protein</fullName>
    </submittedName>
</protein>
<feature type="region of interest" description="Disordered" evidence="1">
    <location>
        <begin position="48"/>
        <end position="106"/>
    </location>
</feature>
<accession>A0A9P8V0M4</accession>